<evidence type="ECO:0000256" key="2">
    <source>
        <dbReference type="ARBA" id="ARBA00022475"/>
    </source>
</evidence>
<dbReference type="NCBIfam" id="TIGR00494">
    <property type="entry name" value="crcB"/>
    <property type="match status" value="1"/>
</dbReference>
<comment type="similarity">
    <text evidence="7">Belongs to the fluoride channel Fluc/FEX (TC 1.A.43) family.</text>
</comment>
<dbReference type="Pfam" id="PF02537">
    <property type="entry name" value="CRCB"/>
    <property type="match status" value="1"/>
</dbReference>
<comment type="catalytic activity">
    <reaction evidence="8">
        <text>fluoride(in) = fluoride(out)</text>
        <dbReference type="Rhea" id="RHEA:76159"/>
        <dbReference type="ChEBI" id="CHEBI:17051"/>
    </reaction>
    <physiologicalReaction direction="left-to-right" evidence="8">
        <dbReference type="Rhea" id="RHEA:76160"/>
    </physiologicalReaction>
</comment>
<evidence type="ECO:0000256" key="1">
    <source>
        <dbReference type="ARBA" id="ARBA00004651"/>
    </source>
</evidence>
<evidence type="ECO:0000256" key="6">
    <source>
        <dbReference type="ARBA" id="ARBA00023303"/>
    </source>
</evidence>
<keyword evidence="2" id="KW-1003">Cell membrane</keyword>
<keyword evidence="4 10" id="KW-1133">Transmembrane helix</keyword>
<evidence type="ECO:0000313" key="11">
    <source>
        <dbReference type="EMBL" id="MDO4842684.1"/>
    </source>
</evidence>
<evidence type="ECO:0000256" key="9">
    <source>
        <dbReference type="ARBA" id="ARBA00049940"/>
    </source>
</evidence>
<keyword evidence="6" id="KW-0813">Transport</keyword>
<evidence type="ECO:0000313" key="12">
    <source>
        <dbReference type="Proteomes" id="UP001168575"/>
    </source>
</evidence>
<gene>
    <name evidence="11" type="primary">crcB</name>
    <name evidence="11" type="ORF">Q3982_08430</name>
</gene>
<dbReference type="HAMAP" id="MF_00454">
    <property type="entry name" value="FluC"/>
    <property type="match status" value="1"/>
</dbReference>
<evidence type="ECO:0000256" key="7">
    <source>
        <dbReference type="ARBA" id="ARBA00035120"/>
    </source>
</evidence>
<keyword evidence="6" id="KW-0406">Ion transport</keyword>
<comment type="function">
    <text evidence="9">Fluoride-specific ion channel. Important for reducing fluoride concentration in the cell, thus reducing its toxicity.</text>
</comment>
<keyword evidence="3 10" id="KW-0812">Transmembrane</keyword>
<reference evidence="11" key="1">
    <citation type="submission" date="2023-07" db="EMBL/GenBank/DDBJ databases">
        <title>Between Cages and Wild: Unraveling the Impact of Captivity on Animal Microbiomes and Antimicrobial Resistance.</title>
        <authorList>
            <person name="Schmartz G.P."/>
            <person name="Rehner J."/>
            <person name="Schuff M.J."/>
            <person name="Becker S.L."/>
            <person name="Kravczyk M."/>
            <person name="Gurevich A."/>
            <person name="Francke R."/>
            <person name="Mueller R."/>
            <person name="Keller V."/>
            <person name="Keller A."/>
        </authorList>
    </citation>
    <scope>NUCLEOTIDE SEQUENCE</scope>
    <source>
        <strain evidence="11">S12M_St_49</strain>
    </source>
</reference>
<accession>A0AA43UBJ5</accession>
<dbReference type="EMBL" id="JAUMVS010000263">
    <property type="protein sequence ID" value="MDO4842684.1"/>
    <property type="molecule type" value="Genomic_DNA"/>
</dbReference>
<comment type="caution">
    <text evidence="11">The sequence shown here is derived from an EMBL/GenBank/DDBJ whole genome shotgun (WGS) entry which is preliminary data.</text>
</comment>
<keyword evidence="12" id="KW-1185">Reference proteome</keyword>
<keyword evidence="5 10" id="KW-0472">Membrane</keyword>
<feature type="transmembrane region" description="Helical" evidence="10">
    <location>
        <begin position="55"/>
        <end position="73"/>
    </location>
</feature>
<sequence>FIGAAARYAMSLIPLDRSGVFPVNTLIINVLGAFIIGIIPAAAAKNAGLSPRMILFLKTGICGGFTTFSTFALESVTLLQSGKSAAAVCYTVLSTLLSLGAVLLAEAAV</sequence>
<dbReference type="PANTHER" id="PTHR28259">
    <property type="entry name" value="FLUORIDE EXPORT PROTEIN 1-RELATED"/>
    <property type="match status" value="1"/>
</dbReference>
<keyword evidence="6" id="KW-0407">Ion channel</keyword>
<dbReference type="PANTHER" id="PTHR28259:SF1">
    <property type="entry name" value="FLUORIDE EXPORT PROTEIN 1-RELATED"/>
    <property type="match status" value="1"/>
</dbReference>
<evidence type="ECO:0000256" key="4">
    <source>
        <dbReference type="ARBA" id="ARBA00022989"/>
    </source>
</evidence>
<proteinExistence type="inferred from homology"/>
<evidence type="ECO:0000256" key="10">
    <source>
        <dbReference type="SAM" id="Phobius"/>
    </source>
</evidence>
<name>A0AA43UBJ5_9ACTN</name>
<evidence type="ECO:0000256" key="5">
    <source>
        <dbReference type="ARBA" id="ARBA00023136"/>
    </source>
</evidence>
<dbReference type="Proteomes" id="UP001168575">
    <property type="component" value="Unassembled WGS sequence"/>
</dbReference>
<feature type="non-terminal residue" evidence="11">
    <location>
        <position position="1"/>
    </location>
</feature>
<protein>
    <submittedName>
        <fullName evidence="11">Fluoride efflux transporter CrcB</fullName>
    </submittedName>
</protein>
<organism evidence="11 12">
    <name type="scientific">Phoenicibacter congonensis</name>
    <dbReference type="NCBI Taxonomy" id="1944646"/>
    <lineage>
        <taxon>Bacteria</taxon>
        <taxon>Bacillati</taxon>
        <taxon>Actinomycetota</taxon>
        <taxon>Coriobacteriia</taxon>
        <taxon>Eggerthellales</taxon>
        <taxon>Eggerthellaceae</taxon>
        <taxon>Phoenicibacter</taxon>
    </lineage>
</organism>
<dbReference type="GO" id="GO:0005886">
    <property type="term" value="C:plasma membrane"/>
    <property type="evidence" value="ECO:0007669"/>
    <property type="project" value="UniProtKB-SubCell"/>
</dbReference>
<dbReference type="AlphaFoldDB" id="A0AA43UBJ5"/>
<evidence type="ECO:0000256" key="8">
    <source>
        <dbReference type="ARBA" id="ARBA00035585"/>
    </source>
</evidence>
<feature type="transmembrane region" description="Helical" evidence="10">
    <location>
        <begin position="85"/>
        <end position="105"/>
    </location>
</feature>
<comment type="subcellular location">
    <subcellularLocation>
        <location evidence="1">Cell membrane</location>
        <topology evidence="1">Multi-pass membrane protein</topology>
    </subcellularLocation>
</comment>
<dbReference type="InterPro" id="IPR003691">
    <property type="entry name" value="FluC"/>
</dbReference>
<dbReference type="GO" id="GO:1903425">
    <property type="term" value="F:fluoride transmembrane transporter activity"/>
    <property type="evidence" value="ECO:0007669"/>
    <property type="project" value="TreeGrafter"/>
</dbReference>
<evidence type="ECO:0000256" key="3">
    <source>
        <dbReference type="ARBA" id="ARBA00022692"/>
    </source>
</evidence>
<feature type="transmembrane region" description="Helical" evidence="10">
    <location>
        <begin position="20"/>
        <end position="43"/>
    </location>
</feature>